<dbReference type="AlphaFoldDB" id="A0A8H6CMD9"/>
<accession>A0A8H6CMD9</accession>
<proteinExistence type="predicted"/>
<name>A0A8H6CMD9_9LECA</name>
<protein>
    <submittedName>
        <fullName evidence="1">Uncharacterized protein</fullName>
    </submittedName>
</protein>
<gene>
    <name evidence="1" type="ORF">HO133_009004</name>
</gene>
<dbReference type="Proteomes" id="UP000593566">
    <property type="component" value="Unassembled WGS sequence"/>
</dbReference>
<keyword evidence="2" id="KW-1185">Reference proteome</keyword>
<dbReference type="RefSeq" id="XP_037154691.1">
    <property type="nucleotide sequence ID" value="XM_037299865.1"/>
</dbReference>
<reference evidence="1 2" key="1">
    <citation type="journal article" date="2020" name="Genomics">
        <title>Complete, high-quality genomes from long-read metagenomic sequencing of two wolf lichen thalli reveals enigmatic genome architecture.</title>
        <authorList>
            <person name="McKenzie S.K."/>
            <person name="Walston R.F."/>
            <person name="Allen J.L."/>
        </authorList>
    </citation>
    <scope>NUCLEOTIDE SEQUENCE [LARGE SCALE GENOMIC DNA]</scope>
    <source>
        <strain evidence="1">WasteWater1</strain>
    </source>
</reference>
<dbReference type="EMBL" id="JACCJB010000006">
    <property type="protein sequence ID" value="KAF6226138.1"/>
    <property type="molecule type" value="Genomic_DNA"/>
</dbReference>
<evidence type="ECO:0000313" key="1">
    <source>
        <dbReference type="EMBL" id="KAF6226138.1"/>
    </source>
</evidence>
<dbReference type="SUPFAM" id="SSF53335">
    <property type="entry name" value="S-adenosyl-L-methionine-dependent methyltransferases"/>
    <property type="match status" value="1"/>
</dbReference>
<comment type="caution">
    <text evidence="1">The sequence shown here is derived from an EMBL/GenBank/DDBJ whole genome shotgun (WGS) entry which is preliminary data.</text>
</comment>
<organism evidence="1 2">
    <name type="scientific">Letharia lupina</name>
    <dbReference type="NCBI Taxonomy" id="560253"/>
    <lineage>
        <taxon>Eukaryota</taxon>
        <taxon>Fungi</taxon>
        <taxon>Dikarya</taxon>
        <taxon>Ascomycota</taxon>
        <taxon>Pezizomycotina</taxon>
        <taxon>Lecanoromycetes</taxon>
        <taxon>OSLEUM clade</taxon>
        <taxon>Lecanoromycetidae</taxon>
        <taxon>Lecanorales</taxon>
        <taxon>Lecanorineae</taxon>
        <taxon>Parmeliaceae</taxon>
        <taxon>Letharia</taxon>
    </lineage>
</organism>
<dbReference type="Gene3D" id="3.40.50.150">
    <property type="entry name" value="Vaccinia Virus protein VP39"/>
    <property type="match status" value="1"/>
</dbReference>
<dbReference type="InterPro" id="IPR029063">
    <property type="entry name" value="SAM-dependent_MTases_sf"/>
</dbReference>
<evidence type="ECO:0000313" key="2">
    <source>
        <dbReference type="Proteomes" id="UP000593566"/>
    </source>
</evidence>
<sequence length="103" mass="11891">MERKQSERFTRDELIHWRPDWNSSAQAEYYKETKDSYECLKMTEPYLDALAHKHPSLKILEIGAGTGSSTVSVLETLLQDGEHETGRPKYKTYTFTDVSTGFL</sequence>
<dbReference type="GeneID" id="59337399"/>